<evidence type="ECO:0000313" key="9">
    <source>
        <dbReference type="Proteomes" id="UP001377337"/>
    </source>
</evidence>
<protein>
    <recommendedName>
        <fullName evidence="6">TVP38/TMEM64 family membrane protein</fullName>
    </recommendedName>
</protein>
<feature type="transmembrane region" description="Helical" evidence="6">
    <location>
        <begin position="171"/>
        <end position="190"/>
    </location>
</feature>
<evidence type="ECO:0000256" key="6">
    <source>
        <dbReference type="RuleBase" id="RU366058"/>
    </source>
</evidence>
<name>A0ABZ2NJT7_9BACI</name>
<dbReference type="Pfam" id="PF09335">
    <property type="entry name" value="VTT_dom"/>
    <property type="match status" value="1"/>
</dbReference>
<organism evidence="8 9">
    <name type="scientific">Metabacillus sediminis</name>
    <dbReference type="NCBI Taxonomy" id="3117746"/>
    <lineage>
        <taxon>Bacteria</taxon>
        <taxon>Bacillati</taxon>
        <taxon>Bacillota</taxon>
        <taxon>Bacilli</taxon>
        <taxon>Bacillales</taxon>
        <taxon>Bacillaceae</taxon>
        <taxon>Metabacillus</taxon>
    </lineage>
</organism>
<dbReference type="PANTHER" id="PTHR12677">
    <property type="entry name" value="GOLGI APPARATUS MEMBRANE PROTEIN TVP38-RELATED"/>
    <property type="match status" value="1"/>
</dbReference>
<evidence type="ECO:0000256" key="3">
    <source>
        <dbReference type="ARBA" id="ARBA00022692"/>
    </source>
</evidence>
<proteinExistence type="inferred from homology"/>
<evidence type="ECO:0000256" key="5">
    <source>
        <dbReference type="ARBA" id="ARBA00023136"/>
    </source>
</evidence>
<dbReference type="EMBL" id="CP147407">
    <property type="protein sequence ID" value="WXB98082.1"/>
    <property type="molecule type" value="Genomic_DNA"/>
</dbReference>
<sequence length="205" mass="23124">MDLHTLFDSFTLEKMMKIFEQYRSFGPLLGIGLPMLEAFLPFLPLVVFIVANVNSFGFGLGFFLSWLGASAGAFIVFLLVRKFGQERFFHFLSRHKGISRMVSWVEEKGFGPLFILLCFPFTPSAAVNVVAGLSRISIWNFMLAVFTGKLVMIFIVSYVGQDLHALITDPMKSITAAAVLLVMWIVGKILEKRLNTKMGRKLDKR</sequence>
<feature type="transmembrane region" description="Helical" evidence="6">
    <location>
        <begin position="138"/>
        <end position="159"/>
    </location>
</feature>
<keyword evidence="3 6" id="KW-0812">Transmembrane</keyword>
<dbReference type="InterPro" id="IPR032816">
    <property type="entry name" value="VTT_dom"/>
</dbReference>
<dbReference type="PANTHER" id="PTHR12677:SF55">
    <property type="entry name" value="UNDECAPRENYL PHOSPHATE TRANSPORTER SAOUHSC_00901-RELATED"/>
    <property type="match status" value="1"/>
</dbReference>
<comment type="similarity">
    <text evidence="6">Belongs to the TVP38/TMEM64 family.</text>
</comment>
<feature type="domain" description="VTT" evidence="7">
    <location>
        <begin position="43"/>
        <end position="161"/>
    </location>
</feature>
<gene>
    <name evidence="8" type="ORF">WCV65_06285</name>
</gene>
<evidence type="ECO:0000256" key="4">
    <source>
        <dbReference type="ARBA" id="ARBA00022989"/>
    </source>
</evidence>
<keyword evidence="9" id="KW-1185">Reference proteome</keyword>
<evidence type="ECO:0000259" key="7">
    <source>
        <dbReference type="Pfam" id="PF09335"/>
    </source>
</evidence>
<evidence type="ECO:0000313" key="8">
    <source>
        <dbReference type="EMBL" id="WXB98082.1"/>
    </source>
</evidence>
<feature type="transmembrane region" description="Helical" evidence="6">
    <location>
        <begin position="25"/>
        <end position="51"/>
    </location>
</feature>
<dbReference type="Proteomes" id="UP001377337">
    <property type="component" value="Chromosome"/>
</dbReference>
<keyword evidence="5 6" id="KW-0472">Membrane</keyword>
<dbReference type="RefSeq" id="WP_035413734.1">
    <property type="nucleotide sequence ID" value="NZ_CP147407.1"/>
</dbReference>
<evidence type="ECO:0000256" key="2">
    <source>
        <dbReference type="ARBA" id="ARBA00022475"/>
    </source>
</evidence>
<comment type="subcellular location">
    <subcellularLocation>
        <location evidence="1 6">Cell membrane</location>
        <topology evidence="1 6">Multi-pass membrane protein</topology>
    </subcellularLocation>
</comment>
<dbReference type="InterPro" id="IPR015414">
    <property type="entry name" value="TMEM64"/>
</dbReference>
<keyword evidence="2 6" id="KW-1003">Cell membrane</keyword>
<feature type="transmembrane region" description="Helical" evidence="6">
    <location>
        <begin position="58"/>
        <end position="80"/>
    </location>
</feature>
<accession>A0ABZ2NJT7</accession>
<keyword evidence="4 6" id="KW-1133">Transmembrane helix</keyword>
<evidence type="ECO:0000256" key="1">
    <source>
        <dbReference type="ARBA" id="ARBA00004651"/>
    </source>
</evidence>
<feature type="transmembrane region" description="Helical" evidence="6">
    <location>
        <begin position="110"/>
        <end position="131"/>
    </location>
</feature>
<reference evidence="8 9" key="1">
    <citation type="submission" date="2024-02" db="EMBL/GenBank/DDBJ databases">
        <title>Seven novel Bacillus-like species.</title>
        <authorList>
            <person name="Liu G."/>
        </authorList>
    </citation>
    <scope>NUCLEOTIDE SEQUENCE [LARGE SCALE GENOMIC DNA]</scope>
    <source>
        <strain evidence="8 9">FJAT-52054</strain>
    </source>
</reference>